<dbReference type="Pfam" id="PF03328">
    <property type="entry name" value="HpcH_HpaI"/>
    <property type="match status" value="1"/>
</dbReference>
<comment type="cofactor">
    <cofactor evidence="1">
        <name>Mg(2+)</name>
        <dbReference type="ChEBI" id="CHEBI:18420"/>
    </cofactor>
</comment>
<keyword evidence="2" id="KW-0479">Metal-binding</keyword>
<protein>
    <recommendedName>
        <fullName evidence="4">HpcH/HpaI aldolase/citrate lyase domain-containing protein</fullName>
    </recommendedName>
</protein>
<dbReference type="InterPro" id="IPR015813">
    <property type="entry name" value="Pyrv/PenolPyrv_kinase-like_dom"/>
</dbReference>
<comment type="caution">
    <text evidence="5">The sequence shown here is derived from an EMBL/GenBank/DDBJ whole genome shotgun (WGS) entry which is preliminary data.</text>
</comment>
<sequence>MQIQPYQFIKYNKDTQFSHIERASKTGAVLCFDFEDGIVHPFDSEMTGRMKEEAREQFNRLYRLITDSGKNISIGVRINNNKTSYFEKDLIAIQNKKIDTILVPKTEHPDDVESTINSLDSFGIEYDSFVPVIETKAGLGNLEEIVGRNNRIKKIAFGHCDYNLSIGAYPFFHQDSWQYWKWISAIISVIGRYGIQLINSPYLNFSNEQFFCSMLEYISSGNNRCHGQVTLTNRQSELCKSEKGSSARFKFLLENKNLIPADRKVAVDMVREFENNNLTKGLSKSGNRFISLQEYIASKQLSEDPRETKEMFFIGGCFPVQHNILFEDLFHSKLKQKAEKASGFRLNISIIRYERLCDVLKKTKETAQSGKPGLIVFHVRPEPYLRIVKLFYKYRNNSGKVKWSVNLPMFRYLNPEKYDMLTLQGFSDINTRRRNPVFHKMLVTMNYLFGKMIGNKQFAMKSYYRTAQSFIGFCNENNIEYIILGPNRRNNTQPEPALCRDLDRYFSCRTEGNNYVSGYVNDGVEKMNFENGIHVTREYHDLIAEKLFNVISENKYWMAK</sequence>
<evidence type="ECO:0000256" key="3">
    <source>
        <dbReference type="ARBA" id="ARBA00022842"/>
    </source>
</evidence>
<organism evidence="5">
    <name type="scientific">bioreactor metagenome</name>
    <dbReference type="NCBI Taxonomy" id="1076179"/>
    <lineage>
        <taxon>unclassified sequences</taxon>
        <taxon>metagenomes</taxon>
        <taxon>ecological metagenomes</taxon>
    </lineage>
</organism>
<evidence type="ECO:0000256" key="1">
    <source>
        <dbReference type="ARBA" id="ARBA00001946"/>
    </source>
</evidence>
<evidence type="ECO:0000259" key="4">
    <source>
        <dbReference type="Pfam" id="PF03328"/>
    </source>
</evidence>
<dbReference type="SUPFAM" id="SSF51621">
    <property type="entry name" value="Phosphoenolpyruvate/pyruvate domain"/>
    <property type="match status" value="1"/>
</dbReference>
<evidence type="ECO:0000256" key="2">
    <source>
        <dbReference type="ARBA" id="ARBA00022723"/>
    </source>
</evidence>
<gene>
    <name evidence="5" type="ORF">SDC9_73404</name>
</gene>
<dbReference type="EMBL" id="VSSQ01004856">
    <property type="protein sequence ID" value="MPM26899.1"/>
    <property type="molecule type" value="Genomic_DNA"/>
</dbReference>
<keyword evidence="3" id="KW-0460">Magnesium</keyword>
<dbReference type="PANTHER" id="PTHR32308:SF0">
    <property type="entry name" value="HPCH_HPAI ALDOLASE_CITRATE LYASE DOMAIN-CONTAINING PROTEIN"/>
    <property type="match status" value="1"/>
</dbReference>
<reference evidence="5" key="1">
    <citation type="submission" date="2019-08" db="EMBL/GenBank/DDBJ databases">
        <authorList>
            <person name="Kucharzyk K."/>
            <person name="Murdoch R.W."/>
            <person name="Higgins S."/>
            <person name="Loffler F."/>
        </authorList>
    </citation>
    <scope>NUCLEOTIDE SEQUENCE</scope>
</reference>
<name>A0A644YEZ0_9ZZZZ</name>
<dbReference type="InterPro" id="IPR005000">
    <property type="entry name" value="Aldolase/citrate-lyase_domain"/>
</dbReference>
<dbReference type="PANTHER" id="PTHR32308">
    <property type="entry name" value="LYASE BETA SUBUNIT, PUTATIVE (AFU_ORTHOLOGUE AFUA_4G13030)-RELATED"/>
    <property type="match status" value="1"/>
</dbReference>
<accession>A0A644YEZ0</accession>
<feature type="domain" description="HpcH/HpaI aldolase/citrate lyase" evidence="4">
    <location>
        <begin position="30"/>
        <end position="198"/>
    </location>
</feature>
<dbReference type="InterPro" id="IPR040442">
    <property type="entry name" value="Pyrv_kinase-like_dom_sf"/>
</dbReference>
<dbReference type="AlphaFoldDB" id="A0A644YEZ0"/>
<proteinExistence type="predicted"/>
<dbReference type="GO" id="GO:0006107">
    <property type="term" value="P:oxaloacetate metabolic process"/>
    <property type="evidence" value="ECO:0007669"/>
    <property type="project" value="TreeGrafter"/>
</dbReference>
<dbReference type="GO" id="GO:0000287">
    <property type="term" value="F:magnesium ion binding"/>
    <property type="evidence" value="ECO:0007669"/>
    <property type="project" value="TreeGrafter"/>
</dbReference>
<evidence type="ECO:0000313" key="5">
    <source>
        <dbReference type="EMBL" id="MPM26899.1"/>
    </source>
</evidence>
<dbReference type="Gene3D" id="3.20.20.60">
    <property type="entry name" value="Phosphoenolpyruvate-binding domains"/>
    <property type="match status" value="1"/>
</dbReference>
<dbReference type="GO" id="GO:0003824">
    <property type="term" value="F:catalytic activity"/>
    <property type="evidence" value="ECO:0007669"/>
    <property type="project" value="InterPro"/>
</dbReference>